<protein>
    <submittedName>
        <fullName evidence="7">Hydroxyacylglutathione hydrolase, putative</fullName>
        <ecNumber evidence="7">3.1.2.6</ecNumber>
    </submittedName>
</protein>
<dbReference type="PANTHER" id="PTHR46233:SF3">
    <property type="entry name" value="HYDROXYACYLGLUTATHIONE HYDROLASE GLOC"/>
    <property type="match status" value="1"/>
</dbReference>
<dbReference type="eggNOG" id="COG0491">
    <property type="taxonomic scope" value="Bacteria"/>
</dbReference>
<feature type="domain" description="Metallo-beta-lactamase" evidence="6">
    <location>
        <begin position="17"/>
        <end position="173"/>
    </location>
</feature>
<dbReference type="STRING" id="340177.Cag_0125"/>
<proteinExistence type="inferred from homology"/>
<dbReference type="SMART" id="SM00849">
    <property type="entry name" value="Lactamase_B"/>
    <property type="match status" value="1"/>
</dbReference>
<gene>
    <name evidence="7" type="ordered locus">Cag_0125</name>
</gene>
<evidence type="ECO:0000256" key="4">
    <source>
        <dbReference type="ARBA" id="ARBA00022801"/>
    </source>
</evidence>
<evidence type="ECO:0000256" key="2">
    <source>
        <dbReference type="ARBA" id="ARBA00006759"/>
    </source>
</evidence>
<comment type="cofactor">
    <cofactor evidence="1">
        <name>Zn(2+)</name>
        <dbReference type="ChEBI" id="CHEBI:29105"/>
    </cofactor>
</comment>
<dbReference type="InterPro" id="IPR051453">
    <property type="entry name" value="MBL_Glyoxalase_II"/>
</dbReference>
<name>Q3AUC2_CHLCH</name>
<dbReference type="GO" id="GO:0004416">
    <property type="term" value="F:hydroxyacylglutathione hydrolase activity"/>
    <property type="evidence" value="ECO:0007669"/>
    <property type="project" value="UniProtKB-EC"/>
</dbReference>
<dbReference type="KEGG" id="cch:Cag_0125"/>
<keyword evidence="5" id="KW-0862">Zinc</keyword>
<dbReference type="EC" id="3.1.2.6" evidence="7"/>
<dbReference type="HOGENOM" id="CLU_030571_5_3_10"/>
<evidence type="ECO:0000313" key="7">
    <source>
        <dbReference type="EMBL" id="ABB27403.1"/>
    </source>
</evidence>
<dbReference type="InterPro" id="IPR001279">
    <property type="entry name" value="Metallo-B-lactamas"/>
</dbReference>
<dbReference type="AlphaFoldDB" id="Q3AUC2"/>
<keyword evidence="3" id="KW-0479">Metal-binding</keyword>
<dbReference type="Gene3D" id="3.60.15.10">
    <property type="entry name" value="Ribonuclease Z/Hydroxyacylglutathione hydrolase-like"/>
    <property type="match status" value="1"/>
</dbReference>
<reference evidence="7" key="1">
    <citation type="submission" date="2005-08" db="EMBL/GenBank/DDBJ databases">
        <title>Complete sequence of Chlorobium chlorochromatii CaD3.</title>
        <authorList>
            <person name="Copeland A."/>
            <person name="Lucas S."/>
            <person name="Lapidus A."/>
            <person name="Barry K."/>
            <person name="Detter J.C."/>
            <person name="Glavina T."/>
            <person name="Hammon N."/>
            <person name="Israni S."/>
            <person name="Pitluck S."/>
            <person name="Bryant D."/>
            <person name="Schmutz J."/>
            <person name="Larimer F."/>
            <person name="Land M."/>
            <person name="Kyrpides N."/>
            <person name="Ivanova N."/>
            <person name="Richardson P."/>
        </authorList>
    </citation>
    <scope>NUCLEOTIDE SEQUENCE [LARGE SCALE GENOMIC DNA]</scope>
    <source>
        <strain evidence="7">CaD3</strain>
    </source>
</reference>
<sequence>MSASQLVVKQIRTGGDRNFAYIAACTFTQEAMVVDASYNPAMVATVAANEGFTIRYIFSTHSHVDHTNGNAELSQLCGVPALLYGDMVPDLQRSVLDGTVLPLGKLNIQILHTPGHTPDSISLYCDNALFTGDTLFVGKVGGTYSDEDARTEYESLWQKLMVLPDATMVYPGHDYGVAPTSTLAHERQTNPFLQQKSFNDFLSLKKNWAAYKKAHGIV</sequence>
<evidence type="ECO:0000256" key="1">
    <source>
        <dbReference type="ARBA" id="ARBA00001947"/>
    </source>
</evidence>
<dbReference type="PANTHER" id="PTHR46233">
    <property type="entry name" value="HYDROXYACYLGLUTATHIONE HYDROLASE GLOC"/>
    <property type="match status" value="1"/>
</dbReference>
<keyword evidence="4 7" id="KW-0378">Hydrolase</keyword>
<dbReference type="Pfam" id="PF00753">
    <property type="entry name" value="Lactamase_B"/>
    <property type="match status" value="1"/>
</dbReference>
<dbReference type="EMBL" id="CP000108">
    <property type="protein sequence ID" value="ABB27403.1"/>
    <property type="molecule type" value="Genomic_DNA"/>
</dbReference>
<comment type="similarity">
    <text evidence="2">Belongs to the metallo-beta-lactamase superfamily. Glyoxalase II family.</text>
</comment>
<evidence type="ECO:0000256" key="5">
    <source>
        <dbReference type="ARBA" id="ARBA00022833"/>
    </source>
</evidence>
<evidence type="ECO:0000256" key="3">
    <source>
        <dbReference type="ARBA" id="ARBA00022723"/>
    </source>
</evidence>
<evidence type="ECO:0000259" key="6">
    <source>
        <dbReference type="SMART" id="SM00849"/>
    </source>
</evidence>
<accession>Q3AUC2</accession>
<dbReference type="InterPro" id="IPR035680">
    <property type="entry name" value="Clx_II_MBL"/>
</dbReference>
<dbReference type="GO" id="GO:0046872">
    <property type="term" value="F:metal ion binding"/>
    <property type="evidence" value="ECO:0007669"/>
    <property type="project" value="UniProtKB-KW"/>
</dbReference>
<organism evidence="7">
    <name type="scientific">Chlorobium chlorochromatii (strain CaD3)</name>
    <dbReference type="NCBI Taxonomy" id="340177"/>
    <lineage>
        <taxon>Bacteria</taxon>
        <taxon>Pseudomonadati</taxon>
        <taxon>Chlorobiota</taxon>
        <taxon>Chlorobiia</taxon>
        <taxon>Chlorobiales</taxon>
        <taxon>Chlorobiaceae</taxon>
        <taxon>Chlorobium/Pelodictyon group</taxon>
        <taxon>Chlorobium</taxon>
    </lineage>
</organism>
<dbReference type="InterPro" id="IPR036866">
    <property type="entry name" value="RibonucZ/Hydroxyglut_hydro"/>
</dbReference>
<dbReference type="OrthoDB" id="9802248at2"/>
<dbReference type="SUPFAM" id="SSF56281">
    <property type="entry name" value="Metallo-hydrolase/oxidoreductase"/>
    <property type="match status" value="1"/>
</dbReference>
<dbReference type="CDD" id="cd07723">
    <property type="entry name" value="hydroxyacylglutathione_hydrolase_MBL-fold"/>
    <property type="match status" value="1"/>
</dbReference>